<keyword evidence="5 9" id="KW-1133">Transmembrane helix</keyword>
<evidence type="ECO:0000256" key="2">
    <source>
        <dbReference type="ARBA" id="ARBA00009477"/>
    </source>
</evidence>
<dbReference type="InterPro" id="IPR005696">
    <property type="entry name" value="MesE/LcnD"/>
</dbReference>
<feature type="transmembrane region" description="Helical" evidence="9">
    <location>
        <begin position="20"/>
        <end position="41"/>
    </location>
</feature>
<evidence type="ECO:0000256" key="6">
    <source>
        <dbReference type="ARBA" id="ARBA00023136"/>
    </source>
</evidence>
<protein>
    <submittedName>
        <fullName evidence="13">Competence factor transport accessory protein ComB</fullName>
    </submittedName>
</protein>
<proteinExistence type="inferred from homology"/>
<comment type="similarity">
    <text evidence="2">Belongs to the membrane fusion protein (MFP) (TC 8.A.1) family.</text>
</comment>
<dbReference type="NCBIfam" id="TIGR01000">
    <property type="entry name" value="bacteriocin_acc"/>
    <property type="match status" value="1"/>
</dbReference>
<evidence type="ECO:0000256" key="4">
    <source>
        <dbReference type="ARBA" id="ARBA00022692"/>
    </source>
</evidence>
<dbReference type="RefSeq" id="WP_207700659.1">
    <property type="nucleotide sequence ID" value="NZ_JAFREL020000001.1"/>
</dbReference>
<feature type="region of interest" description="Disordered" evidence="8">
    <location>
        <begin position="263"/>
        <end position="289"/>
    </location>
</feature>
<keyword evidence="6 9" id="KW-0472">Membrane</keyword>
<evidence type="ECO:0000256" key="5">
    <source>
        <dbReference type="ARBA" id="ARBA00022989"/>
    </source>
</evidence>
<keyword evidence="14" id="KW-1185">Reference proteome</keyword>
<gene>
    <name evidence="13" type="ORF">JZO67_000837</name>
</gene>
<name>A0ABV0EMF6_9ENTE</name>
<dbReference type="InterPro" id="IPR058786">
    <property type="entry name" value="BSH_LcnD"/>
</dbReference>
<keyword evidence="3" id="KW-0813">Transport</keyword>
<dbReference type="Pfam" id="PF25935">
    <property type="entry name" value="BSH_LcnD"/>
    <property type="match status" value="1"/>
</dbReference>
<evidence type="ECO:0000259" key="12">
    <source>
        <dbReference type="Pfam" id="PF25940"/>
    </source>
</evidence>
<dbReference type="Pfam" id="PF25940">
    <property type="entry name" value="LcnD_C"/>
    <property type="match status" value="1"/>
</dbReference>
<evidence type="ECO:0000256" key="7">
    <source>
        <dbReference type="SAM" id="Coils"/>
    </source>
</evidence>
<evidence type="ECO:0000256" key="3">
    <source>
        <dbReference type="ARBA" id="ARBA00022448"/>
    </source>
</evidence>
<evidence type="ECO:0000256" key="8">
    <source>
        <dbReference type="SAM" id="MobiDB-lite"/>
    </source>
</evidence>
<comment type="subcellular location">
    <subcellularLocation>
        <location evidence="1">Membrane</location>
        <topology evidence="1">Single-pass membrane protein</topology>
    </subcellularLocation>
</comment>
<dbReference type="EMBL" id="JAFREL020000001">
    <property type="protein sequence ID" value="MEO1768898.1"/>
    <property type="molecule type" value="Genomic_DNA"/>
</dbReference>
<feature type="domain" description="LcnD-like C-terminal" evidence="12">
    <location>
        <begin position="356"/>
        <end position="441"/>
    </location>
</feature>
<feature type="domain" description="LcnD-like long helical bundle" evidence="10">
    <location>
        <begin position="98"/>
        <end position="312"/>
    </location>
</feature>
<reference evidence="13 14" key="1">
    <citation type="submission" date="2024-02" db="EMBL/GenBank/DDBJ databases">
        <title>The Genome Sequence of Enterococcus sp. DIV0159.</title>
        <authorList>
            <person name="Earl A."/>
            <person name="Manson A."/>
            <person name="Gilmore M."/>
            <person name="Sanders J."/>
            <person name="Shea T."/>
            <person name="Howe W."/>
            <person name="Livny J."/>
            <person name="Cuomo C."/>
            <person name="Neafsey D."/>
            <person name="Birren B."/>
        </authorList>
    </citation>
    <scope>NUCLEOTIDE SEQUENCE [LARGE SCALE GENOMIC DNA]</scope>
    <source>
        <strain evidence="13 14">665A</strain>
    </source>
</reference>
<evidence type="ECO:0000313" key="13">
    <source>
        <dbReference type="EMBL" id="MEO1768898.1"/>
    </source>
</evidence>
<dbReference type="InterPro" id="IPR058794">
    <property type="entry name" value="HB_LcnD"/>
</dbReference>
<dbReference type="Gene3D" id="2.40.30.170">
    <property type="match status" value="1"/>
</dbReference>
<accession>A0ABV0EMF6</accession>
<keyword evidence="4 9" id="KW-0812">Transmembrane</keyword>
<dbReference type="Pfam" id="PF25887">
    <property type="entry name" value="HB_LcnD"/>
    <property type="match status" value="1"/>
</dbReference>
<evidence type="ECO:0000259" key="10">
    <source>
        <dbReference type="Pfam" id="PF25887"/>
    </source>
</evidence>
<dbReference type="InterPro" id="IPR058795">
    <property type="entry name" value="LcnD_C"/>
</dbReference>
<feature type="domain" description="LcnD-like barrel-sandwich hybrid" evidence="11">
    <location>
        <begin position="59"/>
        <end position="351"/>
    </location>
</feature>
<comment type="caution">
    <text evidence="13">The sequence shown here is derived from an EMBL/GenBank/DDBJ whole genome shotgun (WGS) entry which is preliminary data.</text>
</comment>
<organism evidence="13 14">
    <name type="scientific">Candidatus Enterococcus ferrettii</name>
    <dbReference type="NCBI Taxonomy" id="2815324"/>
    <lineage>
        <taxon>Bacteria</taxon>
        <taxon>Bacillati</taxon>
        <taxon>Bacillota</taxon>
        <taxon>Bacilli</taxon>
        <taxon>Lactobacillales</taxon>
        <taxon>Enterococcaceae</taxon>
        <taxon>Enterococcus</taxon>
    </lineage>
</organism>
<keyword evidence="7" id="KW-0175">Coiled coil</keyword>
<dbReference type="Proteomes" id="UP000664357">
    <property type="component" value="Unassembled WGS sequence"/>
</dbReference>
<evidence type="ECO:0000313" key="14">
    <source>
        <dbReference type="Proteomes" id="UP000664357"/>
    </source>
</evidence>
<evidence type="ECO:0000256" key="9">
    <source>
        <dbReference type="SAM" id="Phobius"/>
    </source>
</evidence>
<dbReference type="InterPro" id="IPR050739">
    <property type="entry name" value="MFP"/>
</dbReference>
<dbReference type="PANTHER" id="PTHR30386:SF26">
    <property type="entry name" value="TRANSPORT PROTEIN COMB"/>
    <property type="match status" value="1"/>
</dbReference>
<feature type="compositionally biased region" description="Polar residues" evidence="8">
    <location>
        <begin position="274"/>
        <end position="289"/>
    </location>
</feature>
<feature type="coiled-coil region" evidence="7">
    <location>
        <begin position="142"/>
        <end position="169"/>
    </location>
</feature>
<evidence type="ECO:0000256" key="1">
    <source>
        <dbReference type="ARBA" id="ARBA00004167"/>
    </source>
</evidence>
<sequence length="455" mass="51399">MQNNQWMDHSTVYAQHHSTFYRWVIYPVIGVLVLGSLFLFLGKTEVVIRTKARITSLETKKLQTPINAKIKENHLTENKEVKKGELLLSFDTTGIEIEKQQLEQQNTSLQEQQQAIHTFIDSLNQEKNLFTAEDSYGYANRVNAYLATKEEIQESNQQLRTNQQQQQDAFNKTNTQLTDQLSKRQAEQSQWQQVRSAWAGQQALAGFPSDITSKYQTWQAQLAASPDEQKEEQKANILSTIDTQLSQLKNEIEQLQLEQGKLAAPPSAEHEINGQATKNTQSKEQAISETKQKLSEITETIAHNNSSLQSLNEQLKNSQLLAPSDGVLHLNEENKNISELPKGSLVAELYPNQPKDMMAFTAQIPANQMSHVKIGMPVHFKLDKKGVSEKSIDGTLTRIAETSDLTKDGAFYQVEGQLSIEDQAATRYGLTGDLSLVVGKKSYWQKIRDILLNQE</sequence>
<dbReference type="PANTHER" id="PTHR30386">
    <property type="entry name" value="MEMBRANE FUSION SUBUNIT OF EMRAB-TOLC MULTIDRUG EFFLUX PUMP"/>
    <property type="match status" value="1"/>
</dbReference>
<evidence type="ECO:0000259" key="11">
    <source>
        <dbReference type="Pfam" id="PF25935"/>
    </source>
</evidence>